<feature type="non-terminal residue" evidence="4">
    <location>
        <position position="1"/>
    </location>
</feature>
<dbReference type="Gene3D" id="3.90.70.10">
    <property type="entry name" value="Cysteine proteinases"/>
    <property type="match status" value="1"/>
</dbReference>
<evidence type="ECO:0000256" key="1">
    <source>
        <dbReference type="ARBA" id="ARBA00008455"/>
    </source>
</evidence>
<dbReference type="InterPro" id="IPR038765">
    <property type="entry name" value="Papain-like_cys_pep_sf"/>
</dbReference>
<feature type="transmembrane region" description="Helical" evidence="2">
    <location>
        <begin position="172"/>
        <end position="196"/>
    </location>
</feature>
<evidence type="ECO:0000256" key="2">
    <source>
        <dbReference type="SAM" id="Phobius"/>
    </source>
</evidence>
<dbReference type="PROSITE" id="PS00639">
    <property type="entry name" value="THIOL_PROTEASE_HIS"/>
    <property type="match status" value="1"/>
</dbReference>
<evidence type="ECO:0000259" key="3">
    <source>
        <dbReference type="Pfam" id="PF00112"/>
    </source>
</evidence>
<dbReference type="GO" id="GO:0008234">
    <property type="term" value="F:cysteine-type peptidase activity"/>
    <property type="evidence" value="ECO:0007669"/>
    <property type="project" value="InterPro"/>
</dbReference>
<protein>
    <recommendedName>
        <fullName evidence="3">Peptidase C1A papain C-terminal domain-containing protein</fullName>
    </recommendedName>
</protein>
<dbReference type="GO" id="GO:0006508">
    <property type="term" value="P:proteolysis"/>
    <property type="evidence" value="ECO:0007669"/>
    <property type="project" value="InterPro"/>
</dbReference>
<dbReference type="AlphaFoldDB" id="X0WN71"/>
<organism evidence="4">
    <name type="scientific">marine sediment metagenome</name>
    <dbReference type="NCBI Taxonomy" id="412755"/>
    <lineage>
        <taxon>unclassified sequences</taxon>
        <taxon>metagenomes</taxon>
        <taxon>ecological metagenomes</taxon>
    </lineage>
</organism>
<dbReference type="InterPro" id="IPR013128">
    <property type="entry name" value="Peptidase_C1A"/>
</dbReference>
<dbReference type="EMBL" id="BARS01040137">
    <property type="protein sequence ID" value="GAG32424.1"/>
    <property type="molecule type" value="Genomic_DNA"/>
</dbReference>
<evidence type="ECO:0000313" key="4">
    <source>
        <dbReference type="EMBL" id="GAG32424.1"/>
    </source>
</evidence>
<accession>X0WN71</accession>
<proteinExistence type="inferred from homology"/>
<feature type="domain" description="Peptidase C1A papain C-terminal" evidence="3">
    <location>
        <begin position="6"/>
        <end position="68"/>
    </location>
</feature>
<comment type="caution">
    <text evidence="4">The sequence shown here is derived from an EMBL/GenBank/DDBJ whole genome shotgun (WGS) entry which is preliminary data.</text>
</comment>
<keyword evidence="2" id="KW-0812">Transmembrane</keyword>
<dbReference type="Pfam" id="PF00112">
    <property type="entry name" value="Peptidase_C1"/>
    <property type="match status" value="1"/>
</dbReference>
<comment type="similarity">
    <text evidence="1">Belongs to the peptidase C1 family.</text>
</comment>
<sequence>NPKTQIYKNNDNDVRVGGHAIRIVGWGEESGVKFWWIANSWGTKWGINGYFRMIRGTNDCKIEENVICGLPDLFYPTTMIFPKTEQALIESIPSFIRQQRLVLDFGDGINGGGLDPRTGFTRRAQYRYTGFDFSPLISLGELIKLTTTPFLAGNVGIKENFMMSNQAVNSSAAMFIIIFCIISLLSLGFICFTAVLPPKPKKK</sequence>
<keyword evidence="2" id="KW-1133">Transmembrane helix</keyword>
<reference evidence="4" key="1">
    <citation type="journal article" date="2014" name="Front. Microbiol.">
        <title>High frequency of phylogenetically diverse reductive dehalogenase-homologous genes in deep subseafloor sedimentary metagenomes.</title>
        <authorList>
            <person name="Kawai M."/>
            <person name="Futagami T."/>
            <person name="Toyoda A."/>
            <person name="Takaki Y."/>
            <person name="Nishi S."/>
            <person name="Hori S."/>
            <person name="Arai W."/>
            <person name="Tsubouchi T."/>
            <person name="Morono Y."/>
            <person name="Uchiyama I."/>
            <person name="Ito T."/>
            <person name="Fujiyama A."/>
            <person name="Inagaki F."/>
            <person name="Takami H."/>
        </authorList>
    </citation>
    <scope>NUCLEOTIDE SEQUENCE</scope>
    <source>
        <strain evidence="4">Expedition CK06-06</strain>
    </source>
</reference>
<gene>
    <name evidence="4" type="ORF">S01H1_61229</name>
</gene>
<dbReference type="SUPFAM" id="SSF54001">
    <property type="entry name" value="Cysteine proteinases"/>
    <property type="match status" value="1"/>
</dbReference>
<name>X0WN71_9ZZZZ</name>
<dbReference type="InterPro" id="IPR025660">
    <property type="entry name" value="Pept_his_AS"/>
</dbReference>
<dbReference type="InterPro" id="IPR000668">
    <property type="entry name" value="Peptidase_C1A_C"/>
</dbReference>
<keyword evidence="2" id="KW-0472">Membrane</keyword>
<dbReference type="PANTHER" id="PTHR12411">
    <property type="entry name" value="CYSTEINE PROTEASE FAMILY C1-RELATED"/>
    <property type="match status" value="1"/>
</dbReference>